<sequence length="113" mass="11887">MSINGPANPPSDDGWGGCSSSSSSDSESEAPSGPAPLAEFDDDTAYPTVDALQVAVNAFTKNVGYAVARHRGKKKKGTDRRLRFASRSGMSPGLSVDDCGLALARRRLFILAR</sequence>
<feature type="region of interest" description="Disordered" evidence="1">
    <location>
        <begin position="1"/>
        <end position="42"/>
    </location>
</feature>
<feature type="compositionally biased region" description="Low complexity" evidence="1">
    <location>
        <begin position="10"/>
        <end position="38"/>
    </location>
</feature>
<feature type="region of interest" description="Disordered" evidence="1">
    <location>
        <begin position="69"/>
        <end position="93"/>
    </location>
</feature>
<keyword evidence="3" id="KW-1185">Reference proteome</keyword>
<name>A0A1J7IBY9_9PEZI</name>
<dbReference type="AlphaFoldDB" id="A0A1J7IBY9"/>
<dbReference type="Proteomes" id="UP000182658">
    <property type="component" value="Unassembled WGS sequence"/>
</dbReference>
<accession>A0A1J7IBY9</accession>
<dbReference type="InParanoid" id="A0A1J7IBY9"/>
<dbReference type="EMBL" id="KV875102">
    <property type="protein sequence ID" value="OIW24974.1"/>
    <property type="molecule type" value="Genomic_DNA"/>
</dbReference>
<evidence type="ECO:0000256" key="1">
    <source>
        <dbReference type="SAM" id="MobiDB-lite"/>
    </source>
</evidence>
<evidence type="ECO:0000313" key="2">
    <source>
        <dbReference type="EMBL" id="OIW24974.1"/>
    </source>
</evidence>
<protein>
    <submittedName>
        <fullName evidence="2">Uncharacterized protein</fullName>
    </submittedName>
</protein>
<organism evidence="2 3">
    <name type="scientific">Coniochaeta ligniaria NRRL 30616</name>
    <dbReference type="NCBI Taxonomy" id="1408157"/>
    <lineage>
        <taxon>Eukaryota</taxon>
        <taxon>Fungi</taxon>
        <taxon>Dikarya</taxon>
        <taxon>Ascomycota</taxon>
        <taxon>Pezizomycotina</taxon>
        <taxon>Sordariomycetes</taxon>
        <taxon>Sordariomycetidae</taxon>
        <taxon>Coniochaetales</taxon>
        <taxon>Coniochaetaceae</taxon>
        <taxon>Coniochaeta</taxon>
    </lineage>
</organism>
<feature type="compositionally biased region" description="Basic residues" evidence="1">
    <location>
        <begin position="69"/>
        <end position="78"/>
    </location>
</feature>
<proteinExistence type="predicted"/>
<gene>
    <name evidence="2" type="ORF">CONLIGDRAFT_636095</name>
</gene>
<evidence type="ECO:0000313" key="3">
    <source>
        <dbReference type="Proteomes" id="UP000182658"/>
    </source>
</evidence>
<reference evidence="2 3" key="1">
    <citation type="submission" date="2016-10" db="EMBL/GenBank/DDBJ databases">
        <title>Draft genome sequence of Coniochaeta ligniaria NRRL30616, a lignocellulolytic fungus for bioabatement of inhibitors in plant biomass hydrolysates.</title>
        <authorList>
            <consortium name="DOE Joint Genome Institute"/>
            <person name="Jimenez D.J."/>
            <person name="Hector R.E."/>
            <person name="Riley R."/>
            <person name="Sun H."/>
            <person name="Grigoriev I.V."/>
            <person name="Van Elsas J.D."/>
            <person name="Nichols N.N."/>
        </authorList>
    </citation>
    <scope>NUCLEOTIDE SEQUENCE [LARGE SCALE GENOMIC DNA]</scope>
    <source>
        <strain evidence="2 3">NRRL 30616</strain>
    </source>
</reference>